<accession>A0ABV7RHW1</accession>
<keyword evidence="2" id="KW-0238">DNA-binding</keyword>
<name>A0ABV7RHW1_9NEIS</name>
<keyword evidence="1" id="KW-0805">Transcription regulation</keyword>
<gene>
    <name evidence="5" type="ORF">ACFOLG_13690</name>
</gene>
<dbReference type="Pfam" id="PF01037">
    <property type="entry name" value="AsnC_trans_reg"/>
    <property type="match status" value="1"/>
</dbReference>
<feature type="domain" description="HTH asnC-type" evidence="4">
    <location>
        <begin position="1"/>
        <end position="63"/>
    </location>
</feature>
<dbReference type="InterPro" id="IPR036388">
    <property type="entry name" value="WH-like_DNA-bd_sf"/>
</dbReference>
<evidence type="ECO:0000256" key="1">
    <source>
        <dbReference type="ARBA" id="ARBA00023015"/>
    </source>
</evidence>
<keyword evidence="6" id="KW-1185">Reference proteome</keyword>
<dbReference type="InterPro" id="IPR011008">
    <property type="entry name" value="Dimeric_a/b-barrel"/>
</dbReference>
<dbReference type="Pfam" id="PF13412">
    <property type="entry name" value="HTH_24"/>
    <property type="match status" value="1"/>
</dbReference>
<evidence type="ECO:0000313" key="5">
    <source>
        <dbReference type="EMBL" id="MFC3533232.1"/>
    </source>
</evidence>
<dbReference type="Gene3D" id="1.10.10.10">
    <property type="entry name" value="Winged helix-like DNA-binding domain superfamily/Winged helix DNA-binding domain"/>
    <property type="match status" value="1"/>
</dbReference>
<dbReference type="Proteomes" id="UP001595741">
    <property type="component" value="Unassembled WGS sequence"/>
</dbReference>
<dbReference type="PRINTS" id="PR00033">
    <property type="entry name" value="HTHASNC"/>
</dbReference>
<dbReference type="PANTHER" id="PTHR30154">
    <property type="entry name" value="LEUCINE-RESPONSIVE REGULATORY PROTEIN"/>
    <property type="match status" value="1"/>
</dbReference>
<dbReference type="Gene3D" id="3.30.70.920">
    <property type="match status" value="1"/>
</dbReference>
<keyword evidence="3" id="KW-0804">Transcription</keyword>
<comment type="caution">
    <text evidence="5">The sequence shown here is derived from an EMBL/GenBank/DDBJ whole genome shotgun (WGS) entry which is preliminary data.</text>
</comment>
<dbReference type="PROSITE" id="PS50956">
    <property type="entry name" value="HTH_ASNC_2"/>
    <property type="match status" value="1"/>
</dbReference>
<dbReference type="InterPro" id="IPR019887">
    <property type="entry name" value="Tscrpt_reg_AsnC/Lrp_C"/>
</dbReference>
<evidence type="ECO:0000313" key="6">
    <source>
        <dbReference type="Proteomes" id="UP001595741"/>
    </source>
</evidence>
<dbReference type="InterPro" id="IPR036390">
    <property type="entry name" value="WH_DNA-bd_sf"/>
</dbReference>
<evidence type="ECO:0000256" key="2">
    <source>
        <dbReference type="ARBA" id="ARBA00023125"/>
    </source>
</evidence>
<dbReference type="SMART" id="SM00344">
    <property type="entry name" value="HTH_ASNC"/>
    <property type="match status" value="1"/>
</dbReference>
<reference evidence="6" key="1">
    <citation type="journal article" date="2019" name="Int. J. Syst. Evol. Microbiol.">
        <title>The Global Catalogue of Microorganisms (GCM) 10K type strain sequencing project: providing services to taxonomists for standard genome sequencing and annotation.</title>
        <authorList>
            <consortium name="The Broad Institute Genomics Platform"/>
            <consortium name="The Broad Institute Genome Sequencing Center for Infectious Disease"/>
            <person name="Wu L."/>
            <person name="Ma J."/>
        </authorList>
    </citation>
    <scope>NUCLEOTIDE SEQUENCE [LARGE SCALE GENOMIC DNA]</scope>
    <source>
        <strain evidence="6">KCTC 42742</strain>
    </source>
</reference>
<dbReference type="InterPro" id="IPR019888">
    <property type="entry name" value="Tscrpt_reg_AsnC-like"/>
</dbReference>
<dbReference type="InterPro" id="IPR000485">
    <property type="entry name" value="AsnC-type_HTH_dom"/>
</dbReference>
<dbReference type="PANTHER" id="PTHR30154:SF51">
    <property type="entry name" value="ASNC-FAMILY TRANSCRIPTIONAL REGULATORY PROTEIN"/>
    <property type="match status" value="1"/>
</dbReference>
<sequence>MKDWIDVQLLGLLASDARSSIAELARQLKMSGPSVSERLKRLEEQGAIRGYTPELDWRQWGYSLQAMVRLRPLPGQLKALEARIVATAQITECDKVTGEDCYIARLLLRDIGQLDEILDGFAELASSSTSIVKASPVLRRLPPLQP</sequence>
<proteinExistence type="predicted"/>
<protein>
    <submittedName>
        <fullName evidence="5">Lrp/AsnC family transcriptional regulator</fullName>
    </submittedName>
</protein>
<dbReference type="SUPFAM" id="SSF54909">
    <property type="entry name" value="Dimeric alpha+beta barrel"/>
    <property type="match status" value="1"/>
</dbReference>
<dbReference type="RefSeq" id="WP_386092783.1">
    <property type="nucleotide sequence ID" value="NZ_JBHRXN010000032.1"/>
</dbReference>
<dbReference type="SUPFAM" id="SSF46785">
    <property type="entry name" value="Winged helix' DNA-binding domain"/>
    <property type="match status" value="1"/>
</dbReference>
<evidence type="ECO:0000256" key="3">
    <source>
        <dbReference type="ARBA" id="ARBA00023163"/>
    </source>
</evidence>
<evidence type="ECO:0000259" key="4">
    <source>
        <dbReference type="PROSITE" id="PS50956"/>
    </source>
</evidence>
<organism evidence="5 6">
    <name type="scientific">Vogesella facilis</name>
    <dbReference type="NCBI Taxonomy" id="1655232"/>
    <lineage>
        <taxon>Bacteria</taxon>
        <taxon>Pseudomonadati</taxon>
        <taxon>Pseudomonadota</taxon>
        <taxon>Betaproteobacteria</taxon>
        <taxon>Neisseriales</taxon>
        <taxon>Chromobacteriaceae</taxon>
        <taxon>Vogesella</taxon>
    </lineage>
</organism>
<dbReference type="EMBL" id="JBHRXN010000032">
    <property type="protein sequence ID" value="MFC3533232.1"/>
    <property type="molecule type" value="Genomic_DNA"/>
</dbReference>